<proteinExistence type="predicted"/>
<evidence type="ECO:0000313" key="1">
    <source>
        <dbReference type="EMBL" id="MPN63011.1"/>
    </source>
</evidence>
<accession>A0A645JHC2</accession>
<dbReference type="EMBL" id="VSSQ01141807">
    <property type="protein sequence ID" value="MPN63011.1"/>
    <property type="molecule type" value="Genomic_DNA"/>
</dbReference>
<sequence length="60" mass="7046">MRYVPSRFPYACIRILHAKWPEDSLSEEINKFLPRYPFDYHLCQGESVIAVNANRTGTML</sequence>
<protein>
    <submittedName>
        <fullName evidence="1">Uncharacterized protein</fullName>
    </submittedName>
</protein>
<name>A0A645JHC2_9ZZZZ</name>
<reference evidence="1" key="1">
    <citation type="submission" date="2019-08" db="EMBL/GenBank/DDBJ databases">
        <authorList>
            <person name="Kucharzyk K."/>
            <person name="Murdoch R.W."/>
            <person name="Higgins S."/>
            <person name="Loffler F."/>
        </authorList>
    </citation>
    <scope>NUCLEOTIDE SEQUENCE</scope>
</reference>
<dbReference type="AlphaFoldDB" id="A0A645JHC2"/>
<gene>
    <name evidence="1" type="ORF">SDC9_210765</name>
</gene>
<comment type="caution">
    <text evidence="1">The sequence shown here is derived from an EMBL/GenBank/DDBJ whole genome shotgun (WGS) entry which is preliminary data.</text>
</comment>
<organism evidence="1">
    <name type="scientific">bioreactor metagenome</name>
    <dbReference type="NCBI Taxonomy" id="1076179"/>
    <lineage>
        <taxon>unclassified sequences</taxon>
        <taxon>metagenomes</taxon>
        <taxon>ecological metagenomes</taxon>
    </lineage>
</organism>